<sequence>MYSSPPRPLVRTERTFECASIDTVDLSFGEATSVLTAHATHEPRCPVYEAAMRRVSTDLG</sequence>
<keyword evidence="2" id="KW-1185">Reference proteome</keyword>
<dbReference type="STRING" id="1210090.GCA_001613185_03053"/>
<dbReference type="Proteomes" id="UP000252586">
    <property type="component" value="Unassembled WGS sequence"/>
</dbReference>
<organism evidence="1 2">
    <name type="scientific">Nocardia puris</name>
    <dbReference type="NCBI Taxonomy" id="208602"/>
    <lineage>
        <taxon>Bacteria</taxon>
        <taxon>Bacillati</taxon>
        <taxon>Actinomycetota</taxon>
        <taxon>Actinomycetes</taxon>
        <taxon>Mycobacteriales</taxon>
        <taxon>Nocardiaceae</taxon>
        <taxon>Nocardia</taxon>
    </lineage>
</organism>
<evidence type="ECO:0000313" key="1">
    <source>
        <dbReference type="EMBL" id="RBO85295.1"/>
    </source>
</evidence>
<reference evidence="1 2" key="1">
    <citation type="submission" date="2018-06" db="EMBL/GenBank/DDBJ databases">
        <title>Genomic Encyclopedia of Type Strains, Phase IV (KMG-IV): sequencing the most valuable type-strain genomes for metagenomic binning, comparative biology and taxonomic classification.</title>
        <authorList>
            <person name="Goeker M."/>
        </authorList>
    </citation>
    <scope>NUCLEOTIDE SEQUENCE [LARGE SCALE GENOMIC DNA]</scope>
    <source>
        <strain evidence="1 2">DSM 44599</strain>
    </source>
</reference>
<name>A0A366D5R6_9NOCA</name>
<protein>
    <submittedName>
        <fullName evidence="1">Uncharacterized protein</fullName>
    </submittedName>
</protein>
<comment type="caution">
    <text evidence="1">The sequence shown here is derived from an EMBL/GenBank/DDBJ whole genome shotgun (WGS) entry which is preliminary data.</text>
</comment>
<dbReference type="RefSeq" id="WP_157115831.1">
    <property type="nucleotide sequence ID" value="NZ_JADLRS010000034.1"/>
</dbReference>
<dbReference type="AlphaFoldDB" id="A0A366D5R6"/>
<accession>A0A366D5R6</accession>
<dbReference type="EMBL" id="QNRE01000015">
    <property type="protein sequence ID" value="RBO85295.1"/>
    <property type="molecule type" value="Genomic_DNA"/>
</dbReference>
<proteinExistence type="predicted"/>
<gene>
    <name evidence="1" type="ORF">DFR74_115143</name>
</gene>
<evidence type="ECO:0000313" key="2">
    <source>
        <dbReference type="Proteomes" id="UP000252586"/>
    </source>
</evidence>